<accession>A0AAU8PF53</accession>
<dbReference type="GO" id="GO:0017116">
    <property type="term" value="F:single-stranded DNA helicase activity"/>
    <property type="evidence" value="ECO:0007669"/>
    <property type="project" value="TreeGrafter"/>
</dbReference>
<protein>
    <recommendedName>
        <fullName evidence="3">UvrD-like helicase C-terminal domain-containing protein</fullName>
    </recommendedName>
</protein>
<dbReference type="KEGG" id="dku:Desku_0756"/>
<keyword evidence="2" id="KW-0067">ATP-binding</keyword>
<dbReference type="PANTHER" id="PTHR43788:SF6">
    <property type="entry name" value="DNA HELICASE B"/>
    <property type="match status" value="1"/>
</dbReference>
<sequence>MKKETFFGQIISSPRKLNSSRKSDEAWGKILVTRGRYANQVLTFTCPFELLWFMRVTSTLVVARGEIGVRKGRTVLFICDLKDAGVQAGYEDLAAVAELYGLAFTKEEYDRCLEVLGIKNPYDAKQKLADDVLFEGFAHEVGNELAEKFKELVERVAGGGDVNRLAELFDAARTGLDASKAVHAYRALRRRVAASGTTVFELVKEKPWVLAQVFNFKEGLMAADAIASHLGIKDRVLQAAGYIMAFLMEQCRQGHCFVWMSGVEGFPSLWVRMLKHGFTYEEIRKAVDILKDRQFASRFGGVCLDSKEMDVLLKEDFGVDINSFAGKSGKEGNGREKKPCAVYLRGVFFCELHSAQRTARAVVTPGVDVDGDLLEREMARFAAMEGVSLDPEQLALARAVAENKITVLTGYAGSGKTAALKALVNAWAYLRGEVPDVLAPTALAAYRAAEGTVSEEYAATVHRYSRFFADESDLAVEVPHGNFSDAFGTSGLVVVDESSMMTPVLLDKLMYACERGCGLRNRFVFAGDPGQLGPVGPGGIFPGLIRLGDEGYSGIAHVHLRENHRNDDIVVVNALRIRSGQKIEPEHTKPGVFDVLYADSEDGIISLVVHRVRELVSGGIPLEHVMVLAPTRSKSAGTNKLNAALQAAFGSGEEIPDCGFCVGDPVVAVRNDYKRSSNGIPGWLRGIRVKERPDIYNGMTGVVRRVVTNGETFVEVVFTRGRKSVKAYYRPREMDFYLEKAYSMTVHKAQGGQALHVVLALGTSLNRRDLIYTAITRCMAGGSVTIVTLPEFEKAPYAHAALTEAASGEDSAVSGEFEEVPPVRVLSKFRLRVKSELVNISADAARRELFSSGYESDEF</sequence>
<dbReference type="InterPro" id="IPR050534">
    <property type="entry name" value="Coronavir_polyprotein_1ab"/>
</dbReference>
<dbReference type="GO" id="GO:0005524">
    <property type="term" value="F:ATP binding"/>
    <property type="evidence" value="ECO:0007669"/>
    <property type="project" value="UniProtKB-KW"/>
</dbReference>
<keyword evidence="1" id="KW-0547">Nucleotide-binding</keyword>
<dbReference type="Gene3D" id="3.40.50.300">
    <property type="entry name" value="P-loop containing nucleotide triphosphate hydrolases"/>
    <property type="match status" value="2"/>
</dbReference>
<evidence type="ECO:0000256" key="2">
    <source>
        <dbReference type="ARBA" id="ARBA00022840"/>
    </source>
</evidence>
<dbReference type="Proteomes" id="UP000009229">
    <property type="component" value="Chromosome"/>
</dbReference>
<gene>
    <name evidence="4" type="ordered locus">Desku_0756</name>
</gene>
<reference evidence="5" key="1">
    <citation type="submission" date="2011-05" db="EMBL/GenBank/DDBJ databases">
        <title>Complete sequence of Desulfotomaculum kuznetsovii DSM 6115.</title>
        <authorList>
            <person name="Lucas S."/>
            <person name="Han J."/>
            <person name="Lapidus A."/>
            <person name="Cheng J.-F."/>
            <person name="Goodwin L."/>
            <person name="Pitluck S."/>
            <person name="Peters L."/>
            <person name="Mikhailova N."/>
            <person name="Lu M."/>
            <person name="Saunders E."/>
            <person name="Han C."/>
            <person name="Tapia R."/>
            <person name="Land M."/>
            <person name="Hauser L."/>
            <person name="Kyrpides N."/>
            <person name="Ivanova N."/>
            <person name="Pagani I."/>
            <person name="Nazina T."/>
            <person name="Ivanova A."/>
            <person name="Parshina S."/>
            <person name="Kuever J."/>
            <person name="Muyzer G."/>
            <person name="Plugge C."/>
            <person name="Stams A."/>
            <person name="Woyke T."/>
        </authorList>
    </citation>
    <scope>NUCLEOTIDE SEQUENCE [LARGE SCALE GENOMIC DNA]</scope>
    <source>
        <strain evidence="5">DSM 6115 / VKM B-1805 / 17</strain>
    </source>
</reference>
<dbReference type="AlphaFoldDB" id="A0AAU8PF53"/>
<name>A0AAU8PF53_DESK7</name>
<dbReference type="InterPro" id="IPR027417">
    <property type="entry name" value="P-loop_NTPase"/>
</dbReference>
<dbReference type="CDD" id="cd17933">
    <property type="entry name" value="DEXSc_RecD-like"/>
    <property type="match status" value="1"/>
</dbReference>
<proteinExistence type="predicted"/>
<evidence type="ECO:0000259" key="3">
    <source>
        <dbReference type="Pfam" id="PF13538"/>
    </source>
</evidence>
<evidence type="ECO:0000256" key="1">
    <source>
        <dbReference type="ARBA" id="ARBA00022741"/>
    </source>
</evidence>
<dbReference type="RefSeq" id="WP_013821877.1">
    <property type="nucleotide sequence ID" value="NC_015573.1"/>
</dbReference>
<feature type="domain" description="UvrD-like helicase C-terminal" evidence="3">
    <location>
        <begin position="741"/>
        <end position="777"/>
    </location>
</feature>
<organism evidence="4 5">
    <name type="scientific">Desulfofundulus kuznetsovii (strain DSM 6115 / VKM B-1805 / 17)</name>
    <name type="common">Desulfotomaculum kuznetsovii</name>
    <dbReference type="NCBI Taxonomy" id="760568"/>
    <lineage>
        <taxon>Bacteria</taxon>
        <taxon>Bacillati</taxon>
        <taxon>Bacillota</taxon>
        <taxon>Clostridia</taxon>
        <taxon>Eubacteriales</taxon>
        <taxon>Peptococcaceae</taxon>
        <taxon>Desulfofundulus</taxon>
    </lineage>
</organism>
<dbReference type="Gene3D" id="2.30.30.940">
    <property type="match status" value="1"/>
</dbReference>
<dbReference type="Pfam" id="PF13538">
    <property type="entry name" value="UvrD_C_2"/>
    <property type="match status" value="1"/>
</dbReference>
<keyword evidence="5" id="KW-1185">Reference proteome</keyword>
<dbReference type="GO" id="GO:0009338">
    <property type="term" value="C:exodeoxyribonuclease V complex"/>
    <property type="evidence" value="ECO:0007669"/>
    <property type="project" value="TreeGrafter"/>
</dbReference>
<dbReference type="Pfam" id="PF13604">
    <property type="entry name" value="AAA_30"/>
    <property type="match status" value="1"/>
</dbReference>
<dbReference type="GO" id="GO:0006310">
    <property type="term" value="P:DNA recombination"/>
    <property type="evidence" value="ECO:0007669"/>
    <property type="project" value="TreeGrafter"/>
</dbReference>
<evidence type="ECO:0000313" key="4">
    <source>
        <dbReference type="EMBL" id="AEG14362.1"/>
    </source>
</evidence>
<dbReference type="CDD" id="cd18809">
    <property type="entry name" value="SF1_C_RecD"/>
    <property type="match status" value="1"/>
</dbReference>
<dbReference type="SUPFAM" id="SSF52540">
    <property type="entry name" value="P-loop containing nucleoside triphosphate hydrolases"/>
    <property type="match status" value="1"/>
</dbReference>
<dbReference type="EMBL" id="CP002770">
    <property type="protein sequence ID" value="AEG14362.1"/>
    <property type="molecule type" value="Genomic_DNA"/>
</dbReference>
<dbReference type="PANTHER" id="PTHR43788">
    <property type="entry name" value="DNA2/NAM7 HELICASE FAMILY MEMBER"/>
    <property type="match status" value="1"/>
</dbReference>
<evidence type="ECO:0000313" key="5">
    <source>
        <dbReference type="Proteomes" id="UP000009229"/>
    </source>
</evidence>
<dbReference type="InterPro" id="IPR027785">
    <property type="entry name" value="UvrD-like_helicase_C"/>
</dbReference>